<dbReference type="AlphaFoldDB" id="A0A0D2HRL4"/>
<feature type="compositionally biased region" description="Polar residues" evidence="1">
    <location>
        <begin position="465"/>
        <end position="475"/>
    </location>
</feature>
<protein>
    <submittedName>
        <fullName evidence="2">Uncharacterized protein</fullName>
    </submittedName>
</protein>
<feature type="region of interest" description="Disordered" evidence="1">
    <location>
        <begin position="387"/>
        <end position="423"/>
    </location>
</feature>
<feature type="compositionally biased region" description="Low complexity" evidence="1">
    <location>
        <begin position="308"/>
        <end position="332"/>
    </location>
</feature>
<reference evidence="2" key="1">
    <citation type="submission" date="2015-01" db="EMBL/GenBank/DDBJ databases">
        <title>The Genome Sequence of Cladophialophora bantiana CBS 173.52.</title>
        <authorList>
            <consortium name="The Broad Institute Genomics Platform"/>
            <person name="Cuomo C."/>
            <person name="de Hoog S."/>
            <person name="Gorbushina A."/>
            <person name="Stielow B."/>
            <person name="Teixiera M."/>
            <person name="Abouelleil A."/>
            <person name="Chapman S.B."/>
            <person name="Priest M."/>
            <person name="Young S.K."/>
            <person name="Wortman J."/>
            <person name="Nusbaum C."/>
            <person name="Birren B."/>
        </authorList>
    </citation>
    <scope>NUCLEOTIDE SEQUENCE [LARGE SCALE GENOMIC DNA]</scope>
    <source>
        <strain evidence="2">CBS 173.52</strain>
    </source>
</reference>
<evidence type="ECO:0000256" key="1">
    <source>
        <dbReference type="SAM" id="MobiDB-lite"/>
    </source>
</evidence>
<organism evidence="2 3">
    <name type="scientific">Cladophialophora bantiana (strain ATCC 10958 / CBS 173.52 / CDC B-1940 / NIH 8579)</name>
    <name type="common">Xylohypha bantiana</name>
    <dbReference type="NCBI Taxonomy" id="1442370"/>
    <lineage>
        <taxon>Eukaryota</taxon>
        <taxon>Fungi</taxon>
        <taxon>Dikarya</taxon>
        <taxon>Ascomycota</taxon>
        <taxon>Pezizomycotina</taxon>
        <taxon>Eurotiomycetes</taxon>
        <taxon>Chaetothyriomycetidae</taxon>
        <taxon>Chaetothyriales</taxon>
        <taxon>Herpotrichiellaceae</taxon>
        <taxon>Cladophialophora</taxon>
    </lineage>
</organism>
<feature type="region of interest" description="Disordered" evidence="1">
    <location>
        <begin position="244"/>
        <end position="375"/>
    </location>
</feature>
<sequence length="520" mass="56596">MSTERSLPTTMTEEVSGWWPSERSAKSRFKALLSRTKLERLTRQHKVEATAGRPNLLQSVHPRRGASAPLTAYTKERTSDTIYSSPTLQISQQLERQVRPLKTQKSLASICQTCPRPHAEQSVYDEPVPPTPLPSTAYRKTSRNVSRSTTDSSVHTLNSVDRLTEPSISDDRSIYTPHTSFSSCVSSHSYAARPFFADADSYEVPVPGDLRTAISTPTPNDSRVLCTYMPTPKKNTRHLSSMTTALDPVPGANTHDLFVQKPLPPLPAPQSQHGGNDRRISTIAPLPEPGDIRKTSARYRCEPPQDATTTSRSATPTSPSSRPSSSRSKSSSCTQDLVVDGGRRRAASYSLFPRTPSTAQQRPPSNSSIPSPRQSTIATTLALQNQCSLRFPRTPSTGGTEDLTRPRPPPLPPSRDPRRHGKVLSTDTAVAAAAVITTGQPPASYISSAEDEGNPRPPLRLAKTSPCQPVLQRQKSMPCLLRPRTPSSGPPPTDPLLALPTVASRCLPPPTKIPPRKMNS</sequence>
<feature type="compositionally biased region" description="Polar residues" evidence="1">
    <location>
        <begin position="387"/>
        <end position="399"/>
    </location>
</feature>
<dbReference type="EMBL" id="KN846987">
    <property type="protein sequence ID" value="KIW93475.1"/>
    <property type="molecule type" value="Genomic_DNA"/>
</dbReference>
<evidence type="ECO:0000313" key="2">
    <source>
        <dbReference type="EMBL" id="KIW93475.1"/>
    </source>
</evidence>
<accession>A0A0D2HRL4</accession>
<keyword evidence="3" id="KW-1185">Reference proteome</keyword>
<dbReference type="HOGENOM" id="CLU_039849_0_0_1"/>
<dbReference type="OrthoDB" id="1749473at2759"/>
<dbReference type="VEuPathDB" id="FungiDB:Z519_06080"/>
<name>A0A0D2HRL4_CLAB1</name>
<feature type="compositionally biased region" description="Basic and acidic residues" evidence="1">
    <location>
        <begin position="290"/>
        <end position="303"/>
    </location>
</feature>
<feature type="region of interest" description="Disordered" evidence="1">
    <location>
        <begin position="120"/>
        <end position="154"/>
    </location>
</feature>
<dbReference type="Proteomes" id="UP000053789">
    <property type="component" value="Unassembled WGS sequence"/>
</dbReference>
<evidence type="ECO:0000313" key="3">
    <source>
        <dbReference type="Proteomes" id="UP000053789"/>
    </source>
</evidence>
<proteinExistence type="predicted"/>
<feature type="compositionally biased region" description="Polar residues" evidence="1">
    <location>
        <begin position="143"/>
        <end position="154"/>
    </location>
</feature>
<feature type="region of interest" description="Disordered" evidence="1">
    <location>
        <begin position="442"/>
        <end position="499"/>
    </location>
</feature>
<dbReference type="RefSeq" id="XP_016620144.1">
    <property type="nucleotide sequence ID" value="XM_016763820.1"/>
</dbReference>
<feature type="compositionally biased region" description="Low complexity" evidence="1">
    <location>
        <begin position="360"/>
        <end position="375"/>
    </location>
</feature>
<dbReference type="GeneID" id="27699008"/>
<gene>
    <name evidence="2" type="ORF">Z519_06080</name>
</gene>